<dbReference type="Proteomes" id="UP001054945">
    <property type="component" value="Unassembled WGS sequence"/>
</dbReference>
<gene>
    <name evidence="2" type="ORF">CEXT_562031</name>
</gene>
<evidence type="ECO:0000313" key="2">
    <source>
        <dbReference type="EMBL" id="GIX99970.1"/>
    </source>
</evidence>
<evidence type="ECO:0000256" key="1">
    <source>
        <dbReference type="SAM" id="MobiDB-lite"/>
    </source>
</evidence>
<accession>A0AAV4PSR1</accession>
<organism evidence="2 3">
    <name type="scientific">Caerostris extrusa</name>
    <name type="common">Bark spider</name>
    <name type="synonym">Caerostris bankana</name>
    <dbReference type="NCBI Taxonomy" id="172846"/>
    <lineage>
        <taxon>Eukaryota</taxon>
        <taxon>Metazoa</taxon>
        <taxon>Ecdysozoa</taxon>
        <taxon>Arthropoda</taxon>
        <taxon>Chelicerata</taxon>
        <taxon>Arachnida</taxon>
        <taxon>Araneae</taxon>
        <taxon>Araneomorphae</taxon>
        <taxon>Entelegynae</taxon>
        <taxon>Araneoidea</taxon>
        <taxon>Araneidae</taxon>
        <taxon>Caerostris</taxon>
    </lineage>
</organism>
<comment type="caution">
    <text evidence="2">The sequence shown here is derived from an EMBL/GenBank/DDBJ whole genome shotgun (WGS) entry which is preliminary data.</text>
</comment>
<sequence>MSCGPSIPRQPDPFPQYGDEFLPNNAVDDIHEGKLPQCPNPHRNNKDEGSFRSRREIQKSLDSFGTRIQRSIKQFSIRLPEFWIILLDQIARILNHILPEFWVRLSSGSDNQKSGSNCQNSGSYYRNSGSVARGLDQIARRLDQIARSIHSVRRQQSLMRDSLLCYVTQRNNDSTTIFTHRLVTLHGRWMGSCTLRKCSLFWKTSTQTRQLPEKHPGILLKWPKYSKQNHIYMNIDVNSSIIETKLGTGPHLENCNVLRSHYGF</sequence>
<proteinExistence type="predicted"/>
<dbReference type="AlphaFoldDB" id="A0AAV4PSR1"/>
<name>A0AAV4PSR1_CAEEX</name>
<reference evidence="2 3" key="1">
    <citation type="submission" date="2021-06" db="EMBL/GenBank/DDBJ databases">
        <title>Caerostris extrusa draft genome.</title>
        <authorList>
            <person name="Kono N."/>
            <person name="Arakawa K."/>
        </authorList>
    </citation>
    <scope>NUCLEOTIDE SEQUENCE [LARGE SCALE GENOMIC DNA]</scope>
</reference>
<evidence type="ECO:0000313" key="3">
    <source>
        <dbReference type="Proteomes" id="UP001054945"/>
    </source>
</evidence>
<dbReference type="EMBL" id="BPLR01005121">
    <property type="protein sequence ID" value="GIX99970.1"/>
    <property type="molecule type" value="Genomic_DNA"/>
</dbReference>
<feature type="region of interest" description="Disordered" evidence="1">
    <location>
        <begin position="1"/>
        <end position="53"/>
    </location>
</feature>
<feature type="compositionally biased region" description="Basic and acidic residues" evidence="1">
    <location>
        <begin position="44"/>
        <end position="53"/>
    </location>
</feature>
<protein>
    <submittedName>
        <fullName evidence="2">Uncharacterized protein</fullName>
    </submittedName>
</protein>
<keyword evidence="3" id="KW-1185">Reference proteome</keyword>